<proteinExistence type="predicted"/>
<dbReference type="PRINTS" id="PR00313">
    <property type="entry name" value="CABNDNGRPT"/>
</dbReference>
<sequence length="805" mass="85378">YTVALNTVPTGNVEIEIVADGETLLSTDGVNFLNSVTLTLNNTTVEGTITVQAVDDSDTEGSPHTGIVTHSIINSADPDYSDTLTPIPDISVNIIDNDVALTPIYDIQGAGHNSSLTGQSVVTNGVVTALASNGFYLQDPTGDGNNATSDGIFVFTSSSPSVSVGESVQVEGRVSEFLPGNASDNLTITQITSPTITTLANSLGSVNATILGTGGRAVPTEVIDNDNFGTFDPAQDGIDFYESVEGMLVQVNDAVAVSTTNRFGEIWVVGDGGANATGINSRGGITISDGDTANPFDDFNPERIQIDDSLFSGSSPTVNVGDELGDVTGVVSYGFGNYEVLPTVAPTVTTGNLTSETTQLVGTSTQLTVASYNVLNLDPNDSDGSTDIANGQFESIASQIVNNLQAPDIIALQEVQDNNGSTNDGTVSASNTYQTLINEISAAGGPQYEFFEIPPENNQDGGQPGGNIRVGYLYKPNRVTIDTNSAVRIGEGNSAFDSSRKSLAVNFTFNGQEVTVINNHFASKGGSDPLFGSVQPPTNAQVEQREGQAQAVNAFVDNLLTQDPNANVVVLGDFNEFQFFSPIEILQGDDLTNLTSTLPEDERYSFIFEGNSQQLDHILISDNLLGNAEYDVVHTNTGFANPASDHDPVLARLLVEPNFYLIEGTRRHDKLIGTDDRDHILGLKGNDVIAGGKGDDIIIGGRGRDLLKGGEGSDKFVYESLRDRSDIITDFEVGKDLIDLSQIFESPKYGSENPFEDYVELITLGSHTVVRVNPNGDRFNTVNQKLVILQGVQGNELSSSDFIIA</sequence>
<keyword evidence="7" id="KW-0255">Endonuclease</keyword>
<gene>
    <name evidence="7" type="ORF">F6J89_27450</name>
</gene>
<keyword evidence="4" id="KW-0677">Repeat</keyword>
<dbReference type="PANTHER" id="PTHR42834">
    <property type="entry name" value="ENDONUCLEASE/EXONUCLEASE/PHOSPHATASE FAMILY PROTEIN (AFU_ORTHOLOGUE AFUA_3G09210)"/>
    <property type="match status" value="1"/>
</dbReference>
<protein>
    <submittedName>
        <fullName evidence="7">Endonuclease</fullName>
    </submittedName>
</protein>
<evidence type="ECO:0000259" key="6">
    <source>
        <dbReference type="Pfam" id="PF19580"/>
    </source>
</evidence>
<dbReference type="InterPro" id="IPR013858">
    <property type="entry name" value="Peptidase_M10B_C"/>
</dbReference>
<dbReference type="AlphaFoldDB" id="A0A6B3NLE0"/>
<dbReference type="Pfam" id="PF08548">
    <property type="entry name" value="Peptidase_M10_C"/>
    <property type="match status" value="1"/>
</dbReference>
<dbReference type="InterPro" id="IPR011049">
    <property type="entry name" value="Serralysin-like_metalloprot_C"/>
</dbReference>
<keyword evidence="3" id="KW-0964">Secreted</keyword>
<feature type="domain" description="Peptidase M10 serralysin C-terminal" evidence="5">
    <location>
        <begin position="681"/>
        <end position="746"/>
    </location>
</feature>
<comment type="subcellular location">
    <subcellularLocation>
        <location evidence="2">Secreted</location>
    </subcellularLocation>
</comment>
<dbReference type="SUPFAM" id="SSF56219">
    <property type="entry name" value="DNase I-like"/>
    <property type="match status" value="1"/>
</dbReference>
<comment type="caution">
    <text evidence="7">The sequence shown here is derived from an EMBL/GenBank/DDBJ whole genome shotgun (WGS) entry which is preliminary data.</text>
</comment>
<dbReference type="InterPro" id="IPR018511">
    <property type="entry name" value="Hemolysin-typ_Ca-bd_CS"/>
</dbReference>
<evidence type="ECO:0000256" key="3">
    <source>
        <dbReference type="ARBA" id="ARBA00022525"/>
    </source>
</evidence>
<reference evidence="7" key="1">
    <citation type="submission" date="2019-11" db="EMBL/GenBank/DDBJ databases">
        <title>Genomic insights into an expanded diversity of filamentous marine cyanobacteria reveals the extraordinary biosynthetic potential of Moorea and Okeania.</title>
        <authorList>
            <person name="Ferreira Leao T."/>
            <person name="Wang M."/>
            <person name="Moss N."/>
            <person name="Da Silva R."/>
            <person name="Sanders J."/>
            <person name="Nurk S."/>
            <person name="Gurevich A."/>
            <person name="Humphrey G."/>
            <person name="Reher R."/>
            <person name="Zhu Q."/>
            <person name="Belda-Ferre P."/>
            <person name="Glukhov E."/>
            <person name="Rex R."/>
            <person name="Dorrestein P.C."/>
            <person name="Knight R."/>
            <person name="Pevzner P."/>
            <person name="Gerwick W.H."/>
            <person name="Gerwick L."/>
        </authorList>
    </citation>
    <scope>NUCLEOTIDE SEQUENCE</scope>
    <source>
        <strain evidence="7">SIO1C4</strain>
    </source>
</reference>
<keyword evidence="7" id="KW-0540">Nuclease</keyword>
<evidence type="ECO:0000256" key="2">
    <source>
        <dbReference type="ARBA" id="ARBA00004613"/>
    </source>
</evidence>
<dbReference type="Pfam" id="PF19580">
    <property type="entry name" value="Exo_endo_phos_3"/>
    <property type="match status" value="1"/>
</dbReference>
<dbReference type="EMBL" id="JAAHFQ010000763">
    <property type="protein sequence ID" value="NER31252.1"/>
    <property type="molecule type" value="Genomic_DNA"/>
</dbReference>
<accession>A0A6B3NLE0</accession>
<dbReference type="GO" id="GO:0005615">
    <property type="term" value="C:extracellular space"/>
    <property type="evidence" value="ECO:0007669"/>
    <property type="project" value="InterPro"/>
</dbReference>
<dbReference type="SUPFAM" id="SSF51120">
    <property type="entry name" value="beta-Roll"/>
    <property type="match status" value="1"/>
</dbReference>
<dbReference type="Pfam" id="PF00353">
    <property type="entry name" value="HemolysinCabind"/>
    <property type="match status" value="1"/>
</dbReference>
<dbReference type="InterPro" id="IPR036691">
    <property type="entry name" value="Endo/exonu/phosph_ase_sf"/>
</dbReference>
<evidence type="ECO:0000313" key="7">
    <source>
        <dbReference type="EMBL" id="NER31252.1"/>
    </source>
</evidence>
<organism evidence="7">
    <name type="scientific">Symploca sp. SIO1C4</name>
    <dbReference type="NCBI Taxonomy" id="2607765"/>
    <lineage>
        <taxon>Bacteria</taxon>
        <taxon>Bacillati</taxon>
        <taxon>Cyanobacteriota</taxon>
        <taxon>Cyanophyceae</taxon>
        <taxon>Coleofasciculales</taxon>
        <taxon>Coleofasciculaceae</taxon>
        <taxon>Symploca</taxon>
    </lineage>
</organism>
<keyword evidence="7" id="KW-0378">Hydrolase</keyword>
<dbReference type="InterPro" id="IPR001343">
    <property type="entry name" value="Hemolysn_Ca-bd"/>
</dbReference>
<feature type="domain" description="Endonuclease/exonuclease/phosphatase" evidence="6">
    <location>
        <begin position="468"/>
        <end position="631"/>
    </location>
</feature>
<evidence type="ECO:0000256" key="4">
    <source>
        <dbReference type="ARBA" id="ARBA00022737"/>
    </source>
</evidence>
<comment type="cofactor">
    <cofactor evidence="1">
        <name>Ca(2+)</name>
        <dbReference type="ChEBI" id="CHEBI:29108"/>
    </cofactor>
</comment>
<dbReference type="CDD" id="cd04486">
    <property type="entry name" value="YhcR_OBF_like"/>
    <property type="match status" value="1"/>
</dbReference>
<dbReference type="PROSITE" id="PS00330">
    <property type="entry name" value="HEMOLYSIN_CALCIUM"/>
    <property type="match status" value="2"/>
</dbReference>
<evidence type="ECO:0000259" key="5">
    <source>
        <dbReference type="Pfam" id="PF08548"/>
    </source>
</evidence>
<dbReference type="InterPro" id="IPR005135">
    <property type="entry name" value="Endo/exonuclease/phosphatase"/>
</dbReference>
<evidence type="ECO:0000256" key="1">
    <source>
        <dbReference type="ARBA" id="ARBA00001913"/>
    </source>
</evidence>
<dbReference type="Gene3D" id="3.60.10.10">
    <property type="entry name" value="Endonuclease/exonuclease/phosphatase"/>
    <property type="match status" value="1"/>
</dbReference>
<feature type="non-terminal residue" evidence="7">
    <location>
        <position position="1"/>
    </location>
</feature>
<dbReference type="CDD" id="cd10283">
    <property type="entry name" value="MnuA_DNase1-like"/>
    <property type="match status" value="1"/>
</dbReference>
<dbReference type="GO" id="GO:0005509">
    <property type="term" value="F:calcium ion binding"/>
    <property type="evidence" value="ECO:0007669"/>
    <property type="project" value="InterPro"/>
</dbReference>
<dbReference type="GO" id="GO:0004519">
    <property type="term" value="F:endonuclease activity"/>
    <property type="evidence" value="ECO:0007669"/>
    <property type="project" value="UniProtKB-KW"/>
</dbReference>
<name>A0A6B3NLE0_9CYAN</name>
<dbReference type="PANTHER" id="PTHR42834:SF1">
    <property type="entry name" value="ENDONUCLEASE_EXONUCLEASE_PHOSPHATASE FAMILY PROTEIN (AFU_ORTHOLOGUE AFUA_3G09210)"/>
    <property type="match status" value="1"/>
</dbReference>